<feature type="transmembrane region" description="Helical" evidence="1">
    <location>
        <begin position="6"/>
        <end position="29"/>
    </location>
</feature>
<reference evidence="2" key="1">
    <citation type="journal article" date="2023" name="Int. J. Syst. Evol. Microbiol.">
        <title>&lt;i&gt;Clostridium folliculivorans&lt;/i&gt; sp. nov., isolated from soil samples of an organic paddy in Japan.</title>
        <authorList>
            <person name="Tazawa J."/>
            <person name="Kobayashi H."/>
            <person name="Tanizawa Y."/>
            <person name="Uchino A."/>
            <person name="Tanaka F."/>
            <person name="Urashima Y."/>
            <person name="Miura S."/>
            <person name="Sakamoto M."/>
            <person name="Ohkuma M."/>
            <person name="Tohno M."/>
        </authorList>
    </citation>
    <scope>NUCLEOTIDE SEQUENCE</scope>
    <source>
        <strain evidence="2">D1-1</strain>
    </source>
</reference>
<keyword evidence="3" id="KW-1185">Reference proteome</keyword>
<comment type="caution">
    <text evidence="2">The sequence shown here is derived from an EMBL/GenBank/DDBJ whole genome shotgun (WGS) entry which is preliminary data.</text>
</comment>
<evidence type="ECO:0000256" key="1">
    <source>
        <dbReference type="SAM" id="Phobius"/>
    </source>
</evidence>
<keyword evidence="1" id="KW-0812">Transmembrane</keyword>
<keyword evidence="1" id="KW-0472">Membrane</keyword>
<dbReference type="EMBL" id="BQXY01000002">
    <property type="protein sequence ID" value="GKU24962.1"/>
    <property type="molecule type" value="Genomic_DNA"/>
</dbReference>
<sequence length="53" mass="5997">MNKIGLLNLLSLIIGTTLIIIGCITAYLFQKYLFDKYTNKVKNTIDKDSSSKQ</sequence>
<dbReference type="PROSITE" id="PS51257">
    <property type="entry name" value="PROKAR_LIPOPROTEIN"/>
    <property type="match status" value="1"/>
</dbReference>
<evidence type="ECO:0000313" key="3">
    <source>
        <dbReference type="Proteomes" id="UP001057868"/>
    </source>
</evidence>
<dbReference type="Proteomes" id="UP001057868">
    <property type="component" value="Unassembled WGS sequence"/>
</dbReference>
<evidence type="ECO:0008006" key="4">
    <source>
        <dbReference type="Google" id="ProtNLM"/>
    </source>
</evidence>
<gene>
    <name evidence="2" type="ORF">CFOLD11_17880</name>
</gene>
<keyword evidence="1" id="KW-1133">Transmembrane helix</keyword>
<proteinExistence type="predicted"/>
<evidence type="ECO:0000313" key="2">
    <source>
        <dbReference type="EMBL" id="GKU24962.1"/>
    </source>
</evidence>
<dbReference type="AlphaFoldDB" id="A0A9W6DAM1"/>
<name>A0A9W6DAM1_9CLOT</name>
<organism evidence="2 3">
    <name type="scientific">Clostridium folliculivorans</name>
    <dbReference type="NCBI Taxonomy" id="2886038"/>
    <lineage>
        <taxon>Bacteria</taxon>
        <taxon>Bacillati</taxon>
        <taxon>Bacillota</taxon>
        <taxon>Clostridia</taxon>
        <taxon>Eubacteriales</taxon>
        <taxon>Clostridiaceae</taxon>
        <taxon>Clostridium</taxon>
    </lineage>
</organism>
<dbReference type="RefSeq" id="WP_261851937.1">
    <property type="nucleotide sequence ID" value="NZ_BQXY01000002.1"/>
</dbReference>
<accession>A0A9W6DAM1</accession>
<protein>
    <recommendedName>
        <fullName evidence="4">Lipoprotein</fullName>
    </recommendedName>
</protein>